<proteinExistence type="predicted"/>
<gene>
    <name evidence="1" type="ORF">HF682_03550</name>
</gene>
<sequence length="211" mass="22436">MQHYQLTLNIAPKVLATVLDADLSVVVARQNKGSTGPLLAWVAFSPLPSNQVSWEEAYSLYASTTEVLSNDVVMVQALQDAAMPGKVYPFDRHASFGPPTAGAAAGQYAISNSYTHARMMTFGLAQAAVLSGNVQAPSPVTAVSILQEQTITFTPPDTLLVFLTRAVEPGTVLGPASSLQANVAEYPIEAVQQGLTLFYSAETGRFEPHQP</sequence>
<protein>
    <submittedName>
        <fullName evidence="1">Uncharacterized protein</fullName>
    </submittedName>
</protein>
<dbReference type="Proteomes" id="UP000587991">
    <property type="component" value="Unassembled WGS sequence"/>
</dbReference>
<evidence type="ECO:0000313" key="2">
    <source>
        <dbReference type="Proteomes" id="UP000587991"/>
    </source>
</evidence>
<dbReference type="AlphaFoldDB" id="A0A847SAX1"/>
<evidence type="ECO:0000313" key="1">
    <source>
        <dbReference type="EMBL" id="NLR74228.1"/>
    </source>
</evidence>
<accession>A0A847SAX1</accession>
<reference evidence="1 2" key="1">
    <citation type="submission" date="2020-04" db="EMBL/GenBank/DDBJ databases">
        <title>Draft genome of Leeia sp. IMCC25680.</title>
        <authorList>
            <person name="Song J."/>
            <person name="Cho J.-C."/>
        </authorList>
    </citation>
    <scope>NUCLEOTIDE SEQUENCE [LARGE SCALE GENOMIC DNA]</scope>
    <source>
        <strain evidence="1 2">IMCC25680</strain>
    </source>
</reference>
<dbReference type="RefSeq" id="WP_168875855.1">
    <property type="nucleotide sequence ID" value="NZ_JABAIM010000001.1"/>
</dbReference>
<name>A0A847SAX1_9NEIS</name>
<dbReference type="EMBL" id="JABAIM010000001">
    <property type="protein sequence ID" value="NLR74228.1"/>
    <property type="molecule type" value="Genomic_DNA"/>
</dbReference>
<comment type="caution">
    <text evidence="1">The sequence shown here is derived from an EMBL/GenBank/DDBJ whole genome shotgun (WGS) entry which is preliminary data.</text>
</comment>
<keyword evidence="2" id="KW-1185">Reference proteome</keyword>
<organism evidence="1 2">
    <name type="scientific">Leeia aquatica</name>
    <dbReference type="NCBI Taxonomy" id="2725557"/>
    <lineage>
        <taxon>Bacteria</taxon>
        <taxon>Pseudomonadati</taxon>
        <taxon>Pseudomonadota</taxon>
        <taxon>Betaproteobacteria</taxon>
        <taxon>Neisseriales</taxon>
        <taxon>Leeiaceae</taxon>
        <taxon>Leeia</taxon>
    </lineage>
</organism>